<name>A0A418MUU0_9ACTN</name>
<evidence type="ECO:0000313" key="1">
    <source>
        <dbReference type="EMBL" id="RIV38049.1"/>
    </source>
</evidence>
<gene>
    <name evidence="1" type="ORF">D2L64_14010</name>
</gene>
<dbReference type="Proteomes" id="UP000283832">
    <property type="component" value="Unassembled WGS sequence"/>
</dbReference>
<organism evidence="1 2">
    <name type="scientific">Micromonospora radicis</name>
    <dbReference type="NCBI Taxonomy" id="1894971"/>
    <lineage>
        <taxon>Bacteria</taxon>
        <taxon>Bacillati</taxon>
        <taxon>Actinomycetota</taxon>
        <taxon>Actinomycetes</taxon>
        <taxon>Micromonosporales</taxon>
        <taxon>Micromonosporaceae</taxon>
        <taxon>Micromonospora</taxon>
    </lineage>
</organism>
<dbReference type="RefSeq" id="WP_119576270.1">
    <property type="nucleotide sequence ID" value="NZ_QXEC01000011.1"/>
</dbReference>
<sequence length="110" mass="12446">MGVRRCPWFVPASFLTPDGRTTVRYADCHLLLAWPDGARQLIGPDAIVLHVEPTLFDVTPAATRLIDAAVPADRQITLPPRDPDEIPRPRAVRELHEYLARPKRPWCSRC</sequence>
<dbReference type="OrthoDB" id="3798591at2"/>
<dbReference type="EMBL" id="QXEC01000011">
    <property type="protein sequence ID" value="RIV38049.1"/>
    <property type="molecule type" value="Genomic_DNA"/>
</dbReference>
<protein>
    <submittedName>
        <fullName evidence="1">Uncharacterized protein</fullName>
    </submittedName>
</protein>
<evidence type="ECO:0000313" key="2">
    <source>
        <dbReference type="Proteomes" id="UP000283832"/>
    </source>
</evidence>
<dbReference type="AlphaFoldDB" id="A0A418MUU0"/>
<accession>A0A418MUU0</accession>
<comment type="caution">
    <text evidence="1">The sequence shown here is derived from an EMBL/GenBank/DDBJ whole genome shotgun (WGS) entry which is preliminary data.</text>
</comment>
<reference evidence="1 2" key="1">
    <citation type="submission" date="2018-08" db="EMBL/GenBank/DDBJ databases">
        <title>Jishengella sp. nov., isolated from a root of Azadirachta indica A. Juss. var. siamensis Valenton.</title>
        <authorList>
            <person name="Kuncharoen N."/>
            <person name="Tanasupawat S."/>
            <person name="Kudo T."/>
            <person name="Ohkuma M."/>
        </authorList>
    </citation>
    <scope>NUCLEOTIDE SEQUENCE [LARGE SCALE GENOMIC DNA]</scope>
    <source>
        <strain evidence="1 2">AZ1-13</strain>
    </source>
</reference>
<keyword evidence="2" id="KW-1185">Reference proteome</keyword>
<proteinExistence type="predicted"/>